<keyword evidence="4 6" id="KW-0689">Ribosomal protein</keyword>
<proteinExistence type="inferred from homology"/>
<sequence length="105" mass="11959">MYALVEIKGRQYKVAQDSVIKVDLLGSEEGADVEFPKVLMVRTEKDITLGKPYVEGVAIKATVESNGRDPKIIVYKNKRRKNYRRTQGHRQHYSLIRVKEIAGVA</sequence>
<accession>A0A1N6R1Q1</accession>
<dbReference type="RefSeq" id="WP_076488263.1">
    <property type="nucleotide sequence ID" value="NZ_FTMS01000005.1"/>
</dbReference>
<organism evidence="8 9">
    <name type="scientific">Alkalispirochaeta americana</name>
    <dbReference type="NCBI Taxonomy" id="159291"/>
    <lineage>
        <taxon>Bacteria</taxon>
        <taxon>Pseudomonadati</taxon>
        <taxon>Spirochaetota</taxon>
        <taxon>Spirochaetia</taxon>
        <taxon>Spirochaetales</taxon>
        <taxon>Spirochaetaceae</taxon>
        <taxon>Alkalispirochaeta</taxon>
    </lineage>
</organism>
<dbReference type="EMBL" id="FTMS01000005">
    <property type="protein sequence ID" value="SIQ22516.1"/>
    <property type="molecule type" value="Genomic_DNA"/>
</dbReference>
<name>A0A1N6R1Q1_9SPIO</name>
<dbReference type="Proteomes" id="UP000186400">
    <property type="component" value="Unassembled WGS sequence"/>
</dbReference>
<dbReference type="InterPro" id="IPR018258">
    <property type="entry name" value="Ribosomal_bL21_CS"/>
</dbReference>
<evidence type="ECO:0000256" key="4">
    <source>
        <dbReference type="ARBA" id="ARBA00022980"/>
    </source>
</evidence>
<evidence type="ECO:0000256" key="5">
    <source>
        <dbReference type="ARBA" id="ARBA00023274"/>
    </source>
</evidence>
<dbReference type="GO" id="GO:0003735">
    <property type="term" value="F:structural constituent of ribosome"/>
    <property type="evidence" value="ECO:0007669"/>
    <property type="project" value="InterPro"/>
</dbReference>
<keyword evidence="9" id="KW-1185">Reference proteome</keyword>
<dbReference type="SUPFAM" id="SSF141091">
    <property type="entry name" value="L21p-like"/>
    <property type="match status" value="1"/>
</dbReference>
<keyword evidence="5 6" id="KW-0687">Ribonucleoprotein</keyword>
<dbReference type="AlphaFoldDB" id="A0A1N6R1Q1"/>
<keyword evidence="3 6" id="KW-0694">RNA-binding</keyword>
<protein>
    <recommendedName>
        <fullName evidence="6">Large ribosomal subunit protein bL21</fullName>
    </recommendedName>
</protein>
<evidence type="ECO:0000256" key="2">
    <source>
        <dbReference type="ARBA" id="ARBA00022730"/>
    </source>
</evidence>
<dbReference type="PANTHER" id="PTHR21349:SF0">
    <property type="entry name" value="LARGE RIBOSOMAL SUBUNIT PROTEIN BL21M"/>
    <property type="match status" value="1"/>
</dbReference>
<dbReference type="GO" id="GO:0019843">
    <property type="term" value="F:rRNA binding"/>
    <property type="evidence" value="ECO:0007669"/>
    <property type="project" value="UniProtKB-UniRule"/>
</dbReference>
<dbReference type="InterPro" id="IPR028909">
    <property type="entry name" value="bL21-like"/>
</dbReference>
<dbReference type="STRING" id="159291.SAMN05920897_105125"/>
<dbReference type="OrthoDB" id="9813334at2"/>
<dbReference type="PROSITE" id="PS01169">
    <property type="entry name" value="RIBOSOMAL_L21"/>
    <property type="match status" value="1"/>
</dbReference>
<evidence type="ECO:0000256" key="7">
    <source>
        <dbReference type="RuleBase" id="RU000562"/>
    </source>
</evidence>
<dbReference type="HAMAP" id="MF_01363">
    <property type="entry name" value="Ribosomal_bL21"/>
    <property type="match status" value="1"/>
</dbReference>
<keyword evidence="2 6" id="KW-0699">rRNA-binding</keyword>
<dbReference type="GO" id="GO:0006412">
    <property type="term" value="P:translation"/>
    <property type="evidence" value="ECO:0007669"/>
    <property type="project" value="UniProtKB-UniRule"/>
</dbReference>
<evidence type="ECO:0000256" key="3">
    <source>
        <dbReference type="ARBA" id="ARBA00022884"/>
    </source>
</evidence>
<dbReference type="InterPro" id="IPR001787">
    <property type="entry name" value="Ribosomal_bL21"/>
</dbReference>
<evidence type="ECO:0000256" key="6">
    <source>
        <dbReference type="HAMAP-Rule" id="MF_01363"/>
    </source>
</evidence>
<dbReference type="NCBIfam" id="TIGR00061">
    <property type="entry name" value="L21"/>
    <property type="match status" value="1"/>
</dbReference>
<comment type="function">
    <text evidence="6 7">This protein binds to 23S rRNA in the presence of protein L20.</text>
</comment>
<evidence type="ECO:0000256" key="1">
    <source>
        <dbReference type="ARBA" id="ARBA00008563"/>
    </source>
</evidence>
<dbReference type="GO" id="GO:1990904">
    <property type="term" value="C:ribonucleoprotein complex"/>
    <property type="evidence" value="ECO:0007669"/>
    <property type="project" value="UniProtKB-KW"/>
</dbReference>
<dbReference type="InterPro" id="IPR036164">
    <property type="entry name" value="bL21-like_sf"/>
</dbReference>
<comment type="similarity">
    <text evidence="1 6 7">Belongs to the bacterial ribosomal protein bL21 family.</text>
</comment>
<dbReference type="GO" id="GO:0005737">
    <property type="term" value="C:cytoplasm"/>
    <property type="evidence" value="ECO:0007669"/>
    <property type="project" value="UniProtKB-ARBA"/>
</dbReference>
<dbReference type="PANTHER" id="PTHR21349">
    <property type="entry name" value="50S RIBOSOMAL PROTEIN L21"/>
    <property type="match status" value="1"/>
</dbReference>
<reference evidence="8 9" key="1">
    <citation type="submission" date="2017-01" db="EMBL/GenBank/DDBJ databases">
        <authorList>
            <person name="Mah S.A."/>
            <person name="Swanson W.J."/>
            <person name="Moy G.W."/>
            <person name="Vacquier V.D."/>
        </authorList>
    </citation>
    <scope>NUCLEOTIDE SEQUENCE [LARGE SCALE GENOMIC DNA]</scope>
    <source>
        <strain evidence="8 9">ASpG1</strain>
    </source>
</reference>
<comment type="subunit">
    <text evidence="6">Part of the 50S ribosomal subunit. Contacts protein L20.</text>
</comment>
<evidence type="ECO:0000313" key="9">
    <source>
        <dbReference type="Proteomes" id="UP000186400"/>
    </source>
</evidence>
<gene>
    <name evidence="6" type="primary">rplU</name>
    <name evidence="8" type="ORF">SAMN05920897_105125</name>
</gene>
<evidence type="ECO:0000313" key="8">
    <source>
        <dbReference type="EMBL" id="SIQ22516.1"/>
    </source>
</evidence>
<dbReference type="GO" id="GO:0005840">
    <property type="term" value="C:ribosome"/>
    <property type="evidence" value="ECO:0007669"/>
    <property type="project" value="UniProtKB-KW"/>
</dbReference>
<dbReference type="Pfam" id="PF00829">
    <property type="entry name" value="Ribosomal_L21p"/>
    <property type="match status" value="1"/>
</dbReference>